<evidence type="ECO:0000313" key="1">
    <source>
        <dbReference type="EMBL" id="KAK9163262.1"/>
    </source>
</evidence>
<gene>
    <name evidence="1" type="ORF">Syun_004164</name>
</gene>
<protein>
    <submittedName>
        <fullName evidence="1">Uncharacterized protein</fullName>
    </submittedName>
</protein>
<sequence>MMRSCYLRLVVELVLEMTKFKAAVRVSFLLCFLFGKNTHGRIVKDVSVRRGSFGKL</sequence>
<evidence type="ECO:0000313" key="2">
    <source>
        <dbReference type="Proteomes" id="UP001420932"/>
    </source>
</evidence>
<dbReference type="EMBL" id="JBBNAF010000002">
    <property type="protein sequence ID" value="KAK9163262.1"/>
    <property type="molecule type" value="Genomic_DNA"/>
</dbReference>
<reference evidence="1 2" key="1">
    <citation type="submission" date="2024-01" db="EMBL/GenBank/DDBJ databases">
        <title>Genome assemblies of Stephania.</title>
        <authorList>
            <person name="Yang L."/>
        </authorList>
    </citation>
    <scope>NUCLEOTIDE SEQUENCE [LARGE SCALE GENOMIC DNA]</scope>
    <source>
        <strain evidence="1">YNDBR</strain>
        <tissue evidence="1">Leaf</tissue>
    </source>
</reference>
<proteinExistence type="predicted"/>
<dbReference type="AlphaFoldDB" id="A0AAP0L418"/>
<name>A0AAP0L418_9MAGN</name>
<dbReference type="Proteomes" id="UP001420932">
    <property type="component" value="Unassembled WGS sequence"/>
</dbReference>
<organism evidence="1 2">
    <name type="scientific">Stephania yunnanensis</name>
    <dbReference type="NCBI Taxonomy" id="152371"/>
    <lineage>
        <taxon>Eukaryota</taxon>
        <taxon>Viridiplantae</taxon>
        <taxon>Streptophyta</taxon>
        <taxon>Embryophyta</taxon>
        <taxon>Tracheophyta</taxon>
        <taxon>Spermatophyta</taxon>
        <taxon>Magnoliopsida</taxon>
        <taxon>Ranunculales</taxon>
        <taxon>Menispermaceae</taxon>
        <taxon>Menispermoideae</taxon>
        <taxon>Cissampelideae</taxon>
        <taxon>Stephania</taxon>
    </lineage>
</organism>
<comment type="caution">
    <text evidence="1">The sequence shown here is derived from an EMBL/GenBank/DDBJ whole genome shotgun (WGS) entry which is preliminary data.</text>
</comment>
<accession>A0AAP0L418</accession>
<keyword evidence="2" id="KW-1185">Reference proteome</keyword>